<evidence type="ECO:0000259" key="14">
    <source>
        <dbReference type="PROSITE" id="PS51198"/>
    </source>
</evidence>
<evidence type="ECO:0000256" key="11">
    <source>
        <dbReference type="ARBA" id="ARBA00034900"/>
    </source>
</evidence>
<evidence type="ECO:0000256" key="4">
    <source>
        <dbReference type="ARBA" id="ARBA00022801"/>
    </source>
</evidence>
<proteinExistence type="inferred from homology"/>
<dbReference type="PANTHER" id="PTHR11070">
    <property type="entry name" value="UVRD / RECB / PCRA DNA HELICASE FAMILY MEMBER"/>
    <property type="match status" value="1"/>
</dbReference>
<dbReference type="Pfam" id="PF21196">
    <property type="entry name" value="PcrA_UvrD_tudor"/>
    <property type="match status" value="1"/>
</dbReference>
<dbReference type="EMBL" id="VUMZ01000007">
    <property type="protein sequence ID" value="MST52215.1"/>
    <property type="molecule type" value="Genomic_DNA"/>
</dbReference>
<dbReference type="InterPro" id="IPR027417">
    <property type="entry name" value="P-loop_NTPase"/>
</dbReference>
<sequence length="735" mass="84614">MSFENLNSRQQEAVCQLEGPLLILAGAGSGKTSTMTHRIAHMLEEGISPYSILAVTFTNKAAREMRERVEELAGDRAGSMWIMTFHAMCLRILRVYPEEAGYEPNFVIYDGTDQKTLVKNILKENGISDREFAPQYLLAVISDQKEKGVDPEQYLETMENNYKTKAIYLVYREYQKRLRQNNAMDFDDILLNTVKLFERNEEILLRYQERFQYIMVDEYQDTNHIQYRLIRQLADRHRNLCVVGDDDQCIYQWRGADIRNILDFESDFPEAKVIKLEQNYRSKGNILDAAYSVIRNNRGRKSKKLWTDRDSGEKLRYYRANNDHEEAAYVARQIGYMNRAGRPLTDFAILYRTNAQSRLFESALSRDGIPYRVLSGMRYYDRKEIKDIMCYMRLVVNPKDDLSMRRIVNEPKRGMGDKTVEKVMGFAAVKNKSLLETLSDPEVQDTLPGKAYDRVRELTDCLNLCRQERTNLKVSDIYDRLLTKTGYLPALEETGTVESEGRIENLMEFKSVIYDYEKGTENPTIEEFMEQLTLAAEVDNYDEHQDTVTLMTMHSAKGLEFPVVFLPGLEDGLFPGNKAFDDPSGMEEERRLCYVGMTRAKELLFLSSAEERTRYGRTEYTRESQFLRELDRRLVEGDAVYQRKTGDSSLGVSTGSRDGYAAKPYKPFDALKYARYSTRQNAMKNTESFAPGDRVSHGKFGEGMVLEATDTIVTVAFDGAGVKKLALGVAPLKKI</sequence>
<feature type="domain" description="UvrD-like helicase ATP-binding" evidence="14">
    <location>
        <begin position="4"/>
        <end position="283"/>
    </location>
</feature>
<dbReference type="GeneID" id="303115234"/>
<evidence type="ECO:0000256" key="3">
    <source>
        <dbReference type="ARBA" id="ARBA00022741"/>
    </source>
</evidence>
<evidence type="ECO:0000256" key="7">
    <source>
        <dbReference type="ARBA" id="ARBA00023125"/>
    </source>
</evidence>
<keyword evidence="4 13" id="KW-0378">Hydrolase</keyword>
<comment type="catalytic activity">
    <reaction evidence="9">
        <text>Couples ATP hydrolysis with the unwinding of duplex DNA by translocating in the 3'-5' direction.</text>
        <dbReference type="EC" id="5.6.2.4"/>
    </reaction>
</comment>
<dbReference type="GO" id="GO:0043138">
    <property type="term" value="F:3'-5' DNA helicase activity"/>
    <property type="evidence" value="ECO:0007669"/>
    <property type="project" value="UniProtKB-EC"/>
</dbReference>
<evidence type="ECO:0000256" key="10">
    <source>
        <dbReference type="ARBA" id="ARBA00034808"/>
    </source>
</evidence>
<organism evidence="16 17">
    <name type="scientific">Hornefia butyriciproducens</name>
    <dbReference type="NCBI Taxonomy" id="2652293"/>
    <lineage>
        <taxon>Bacteria</taxon>
        <taxon>Bacillati</taxon>
        <taxon>Bacillota</taxon>
        <taxon>Clostridia</taxon>
        <taxon>Peptostreptococcales</taxon>
        <taxon>Anaerovoracaceae</taxon>
        <taxon>Hornefia</taxon>
    </lineage>
</organism>
<dbReference type="FunFam" id="1.10.486.10:FF:000003">
    <property type="entry name" value="ATP-dependent DNA helicase"/>
    <property type="match status" value="1"/>
</dbReference>
<dbReference type="Pfam" id="PF00580">
    <property type="entry name" value="UvrD-helicase"/>
    <property type="match status" value="1"/>
</dbReference>
<dbReference type="AlphaFoldDB" id="A0A6L5Y6Y1"/>
<dbReference type="PROSITE" id="PS51198">
    <property type="entry name" value="UVRD_HELICASE_ATP_BIND"/>
    <property type="match status" value="1"/>
</dbReference>
<accession>A0A6L5Y6Y1</accession>
<dbReference type="GO" id="GO:0009314">
    <property type="term" value="P:response to radiation"/>
    <property type="evidence" value="ECO:0007669"/>
    <property type="project" value="UniProtKB-ARBA"/>
</dbReference>
<dbReference type="FunFam" id="1.10.10.160:FF:000001">
    <property type="entry name" value="ATP-dependent DNA helicase"/>
    <property type="match status" value="1"/>
</dbReference>
<dbReference type="CDD" id="cd17932">
    <property type="entry name" value="DEXQc_UvrD"/>
    <property type="match status" value="1"/>
</dbReference>
<evidence type="ECO:0000259" key="15">
    <source>
        <dbReference type="PROSITE" id="PS51217"/>
    </source>
</evidence>
<feature type="binding site" evidence="13">
    <location>
        <begin position="25"/>
        <end position="32"/>
    </location>
    <ligand>
        <name>ATP</name>
        <dbReference type="ChEBI" id="CHEBI:30616"/>
    </ligand>
</feature>
<dbReference type="Gene3D" id="3.40.50.300">
    <property type="entry name" value="P-loop containing nucleotide triphosphate hydrolases"/>
    <property type="match status" value="2"/>
</dbReference>
<evidence type="ECO:0000256" key="2">
    <source>
        <dbReference type="ARBA" id="ARBA00014807"/>
    </source>
</evidence>
<dbReference type="GO" id="GO:0033202">
    <property type="term" value="C:DNA helicase complex"/>
    <property type="evidence" value="ECO:0007669"/>
    <property type="project" value="TreeGrafter"/>
</dbReference>
<dbReference type="Gene3D" id="1.10.10.160">
    <property type="match status" value="1"/>
</dbReference>
<feature type="domain" description="UvrD-like helicase C-terminal" evidence="15">
    <location>
        <begin position="284"/>
        <end position="558"/>
    </location>
</feature>
<protein>
    <recommendedName>
        <fullName evidence="2">ATP-dependent DNA helicase PcrA</fullName>
        <ecNumber evidence="10">5.6.2.4</ecNumber>
    </recommendedName>
    <alternativeName>
        <fullName evidence="11">DNA 3'-5' helicase PcrA</fullName>
    </alternativeName>
</protein>
<dbReference type="Pfam" id="PF13361">
    <property type="entry name" value="UvrD_C"/>
    <property type="match status" value="1"/>
</dbReference>
<dbReference type="GO" id="GO:0000725">
    <property type="term" value="P:recombinational repair"/>
    <property type="evidence" value="ECO:0007669"/>
    <property type="project" value="TreeGrafter"/>
</dbReference>
<keyword evidence="7" id="KW-0238">DNA-binding</keyword>
<dbReference type="GO" id="GO:0003677">
    <property type="term" value="F:DNA binding"/>
    <property type="evidence" value="ECO:0007669"/>
    <property type="project" value="UniProtKB-KW"/>
</dbReference>
<dbReference type="PANTHER" id="PTHR11070:SF2">
    <property type="entry name" value="ATP-DEPENDENT DNA HELICASE SRS2"/>
    <property type="match status" value="1"/>
</dbReference>
<evidence type="ECO:0000256" key="12">
    <source>
        <dbReference type="ARBA" id="ARBA00048988"/>
    </source>
</evidence>
<evidence type="ECO:0000313" key="16">
    <source>
        <dbReference type="EMBL" id="MST52215.1"/>
    </source>
</evidence>
<dbReference type="InterPro" id="IPR014016">
    <property type="entry name" value="UvrD-like_ATP-bd"/>
</dbReference>
<keyword evidence="6 13" id="KW-0067">ATP-binding</keyword>
<keyword evidence="5 13" id="KW-0347">Helicase</keyword>
<dbReference type="Proteomes" id="UP000474676">
    <property type="component" value="Unassembled WGS sequence"/>
</dbReference>
<evidence type="ECO:0000256" key="5">
    <source>
        <dbReference type="ARBA" id="ARBA00022806"/>
    </source>
</evidence>
<dbReference type="Gene3D" id="1.10.486.10">
    <property type="entry name" value="PCRA, domain 4"/>
    <property type="match status" value="1"/>
</dbReference>
<comment type="catalytic activity">
    <reaction evidence="12">
        <text>ATP + H2O = ADP + phosphate + H(+)</text>
        <dbReference type="Rhea" id="RHEA:13065"/>
        <dbReference type="ChEBI" id="CHEBI:15377"/>
        <dbReference type="ChEBI" id="CHEBI:15378"/>
        <dbReference type="ChEBI" id="CHEBI:30616"/>
        <dbReference type="ChEBI" id="CHEBI:43474"/>
        <dbReference type="ChEBI" id="CHEBI:456216"/>
        <dbReference type="EC" id="5.6.2.4"/>
    </reaction>
</comment>
<name>A0A6L5Y6Y1_9FIRM</name>
<dbReference type="SUPFAM" id="SSF52540">
    <property type="entry name" value="P-loop containing nucleoside triphosphate hydrolases"/>
    <property type="match status" value="1"/>
</dbReference>
<dbReference type="InterPro" id="IPR013986">
    <property type="entry name" value="DExx_box_DNA_helicase_dom_sf"/>
</dbReference>
<dbReference type="InterPro" id="IPR014017">
    <property type="entry name" value="DNA_helicase_UvrD-like_C"/>
</dbReference>
<dbReference type="InterPro" id="IPR000212">
    <property type="entry name" value="DNA_helicase_UvrD/REP"/>
</dbReference>
<dbReference type="EC" id="5.6.2.4" evidence="10"/>
<dbReference type="PROSITE" id="PS51217">
    <property type="entry name" value="UVRD_HELICASE_CTER"/>
    <property type="match status" value="1"/>
</dbReference>
<evidence type="ECO:0000256" key="1">
    <source>
        <dbReference type="ARBA" id="ARBA00009922"/>
    </source>
</evidence>
<comment type="similarity">
    <text evidence="1">Belongs to the helicase family. UvrD subfamily.</text>
</comment>
<dbReference type="GO" id="GO:0016787">
    <property type="term" value="F:hydrolase activity"/>
    <property type="evidence" value="ECO:0007669"/>
    <property type="project" value="UniProtKB-UniRule"/>
</dbReference>
<evidence type="ECO:0000256" key="13">
    <source>
        <dbReference type="PROSITE-ProRule" id="PRU00560"/>
    </source>
</evidence>
<dbReference type="GO" id="GO:0005524">
    <property type="term" value="F:ATP binding"/>
    <property type="evidence" value="ECO:0007669"/>
    <property type="project" value="UniProtKB-UniRule"/>
</dbReference>
<evidence type="ECO:0000256" key="8">
    <source>
        <dbReference type="ARBA" id="ARBA00023235"/>
    </source>
</evidence>
<dbReference type="RefSeq" id="WP_154574636.1">
    <property type="nucleotide sequence ID" value="NZ_VUMZ01000007.1"/>
</dbReference>
<comment type="caution">
    <text evidence="16">The sequence shown here is derived from an EMBL/GenBank/DDBJ whole genome shotgun (WGS) entry which is preliminary data.</text>
</comment>
<keyword evidence="17" id="KW-1185">Reference proteome</keyword>
<keyword evidence="3 13" id="KW-0547">Nucleotide-binding</keyword>
<evidence type="ECO:0000313" key="17">
    <source>
        <dbReference type="Proteomes" id="UP000474676"/>
    </source>
</evidence>
<reference evidence="16 17" key="1">
    <citation type="submission" date="2019-08" db="EMBL/GenBank/DDBJ databases">
        <title>In-depth cultivation of the pig gut microbiome towards novel bacterial diversity and tailored functional studies.</title>
        <authorList>
            <person name="Wylensek D."/>
            <person name="Hitch T.C.A."/>
            <person name="Clavel T."/>
        </authorList>
    </citation>
    <scope>NUCLEOTIDE SEQUENCE [LARGE SCALE GENOMIC DNA]</scope>
    <source>
        <strain evidence="16 17">WCA-MUC-591-APC-3H</strain>
    </source>
</reference>
<keyword evidence="8" id="KW-0413">Isomerase</keyword>
<gene>
    <name evidence="16" type="ORF">FYJ64_07835</name>
</gene>
<dbReference type="CDD" id="cd18807">
    <property type="entry name" value="SF1_C_UvrD"/>
    <property type="match status" value="1"/>
</dbReference>
<evidence type="ECO:0000256" key="6">
    <source>
        <dbReference type="ARBA" id="ARBA00022840"/>
    </source>
</evidence>
<dbReference type="GO" id="GO:0005829">
    <property type="term" value="C:cytosol"/>
    <property type="evidence" value="ECO:0007669"/>
    <property type="project" value="TreeGrafter"/>
</dbReference>
<evidence type="ECO:0000256" key="9">
    <source>
        <dbReference type="ARBA" id="ARBA00034617"/>
    </source>
</evidence>